<organism evidence="2 3">
    <name type="scientific">Buddleja alternifolia</name>
    <dbReference type="NCBI Taxonomy" id="168488"/>
    <lineage>
        <taxon>Eukaryota</taxon>
        <taxon>Viridiplantae</taxon>
        <taxon>Streptophyta</taxon>
        <taxon>Embryophyta</taxon>
        <taxon>Tracheophyta</taxon>
        <taxon>Spermatophyta</taxon>
        <taxon>Magnoliopsida</taxon>
        <taxon>eudicotyledons</taxon>
        <taxon>Gunneridae</taxon>
        <taxon>Pentapetalae</taxon>
        <taxon>asterids</taxon>
        <taxon>lamiids</taxon>
        <taxon>Lamiales</taxon>
        <taxon>Scrophulariaceae</taxon>
        <taxon>Buddlejeae</taxon>
        <taxon>Buddleja</taxon>
    </lineage>
</organism>
<dbReference type="AlphaFoldDB" id="A0AAV6W164"/>
<dbReference type="PANTHER" id="PTHR34222">
    <property type="entry name" value="GAG_PRE-INTEGRS DOMAIN-CONTAINING PROTEIN"/>
    <property type="match status" value="1"/>
</dbReference>
<dbReference type="Pfam" id="PF22936">
    <property type="entry name" value="Pol_BBD"/>
    <property type="match status" value="1"/>
</dbReference>
<comment type="caution">
    <text evidence="2">The sequence shown here is derived from an EMBL/GenBank/DDBJ whole genome shotgun (WGS) entry which is preliminary data.</text>
</comment>
<sequence length="349" mass="39510">MQFLMELKNAFKPIRGQILLMKPLPSIEDAYFMLHQEERQMAVSHLPPIEDSTAAFLTNNSAHRSWTPPHPQNWSHKNVKSPLWCEHCQSPTHVISKCFKLHATDQQVQHSPPQLTAKQITQLLSLLPTPHPPTDSTPHLVGISQCFSTSHCSDTWILDSGATDHITHCLSSLHSSQAFSIPQSAHLPDGTISHITHVGTVPLTPFLTLHNVLYVPTFRHNLLSVSKLAHDYQCVISFTSTASFMQGHLLKTPVELGQLVNAKRRRLFAVMLKRRCLLILLFCPPAFQISFPFRDDCRRLQEIRIQRNFRPPKGLLELREIHVVIMSSDNVLAHIDRCLDGEAEDLMPA</sequence>
<dbReference type="PANTHER" id="PTHR34222:SF79">
    <property type="entry name" value="RETROVIRUS-RELATED POL POLYPROTEIN FROM TRANSPOSON TNT 1-94"/>
    <property type="match status" value="1"/>
</dbReference>
<protein>
    <recommendedName>
        <fullName evidence="1">Retrovirus-related Pol polyprotein from transposon TNT 1-94-like beta-barrel domain-containing protein</fullName>
    </recommendedName>
</protein>
<reference evidence="2" key="1">
    <citation type="submission" date="2019-10" db="EMBL/GenBank/DDBJ databases">
        <authorList>
            <person name="Zhang R."/>
            <person name="Pan Y."/>
            <person name="Wang J."/>
            <person name="Ma R."/>
            <person name="Yu S."/>
        </authorList>
    </citation>
    <scope>NUCLEOTIDE SEQUENCE</scope>
    <source>
        <strain evidence="2">LA-IB0</strain>
        <tissue evidence="2">Leaf</tissue>
    </source>
</reference>
<dbReference type="EMBL" id="WHWC01000241">
    <property type="protein sequence ID" value="KAG8362844.1"/>
    <property type="molecule type" value="Genomic_DNA"/>
</dbReference>
<name>A0AAV6W164_9LAMI</name>
<dbReference type="InterPro" id="IPR054722">
    <property type="entry name" value="PolX-like_BBD"/>
</dbReference>
<accession>A0AAV6W164</accession>
<dbReference type="Proteomes" id="UP000826271">
    <property type="component" value="Unassembled WGS sequence"/>
</dbReference>
<feature type="domain" description="Retrovirus-related Pol polyprotein from transposon TNT 1-94-like beta-barrel" evidence="1">
    <location>
        <begin position="156"/>
        <end position="229"/>
    </location>
</feature>
<evidence type="ECO:0000313" key="2">
    <source>
        <dbReference type="EMBL" id="KAG8362844.1"/>
    </source>
</evidence>
<gene>
    <name evidence="2" type="ORF">BUALT_BualtUnG0031300</name>
</gene>
<evidence type="ECO:0000259" key="1">
    <source>
        <dbReference type="Pfam" id="PF22936"/>
    </source>
</evidence>
<keyword evidence="3" id="KW-1185">Reference proteome</keyword>
<proteinExistence type="predicted"/>
<evidence type="ECO:0000313" key="3">
    <source>
        <dbReference type="Proteomes" id="UP000826271"/>
    </source>
</evidence>